<name>A0ACB9HMX3_9ASTR</name>
<keyword evidence="2" id="KW-1185">Reference proteome</keyword>
<gene>
    <name evidence="1" type="ORF">L1987_32514</name>
</gene>
<sequence>MSAKAWDGKPNAREEKKTQAKEQRICCKEGWEELKIKYLGGLHVLLTFKKYSDANEFVENKLKWSNMFSDLVVWKGQDYRQERIVWLKINGVSAHLWESHIFDNIASSMGKVIAPSHASFENGALITDMVGIIVGSDWNIQEEIILKWREKSYNIRCKEDDDDWCPGWCSKTKHGCGNIKWVGQDSLG</sequence>
<dbReference type="Proteomes" id="UP001056120">
    <property type="component" value="Linkage Group LG11"/>
</dbReference>
<reference evidence="2" key="1">
    <citation type="journal article" date="2022" name="Mol. Ecol. Resour.">
        <title>The genomes of chicory, endive, great burdock and yacon provide insights into Asteraceae palaeo-polyploidization history and plant inulin production.</title>
        <authorList>
            <person name="Fan W."/>
            <person name="Wang S."/>
            <person name="Wang H."/>
            <person name="Wang A."/>
            <person name="Jiang F."/>
            <person name="Liu H."/>
            <person name="Zhao H."/>
            <person name="Xu D."/>
            <person name="Zhang Y."/>
        </authorList>
    </citation>
    <scope>NUCLEOTIDE SEQUENCE [LARGE SCALE GENOMIC DNA]</scope>
    <source>
        <strain evidence="2">cv. Yunnan</strain>
    </source>
</reference>
<comment type="caution">
    <text evidence="1">The sequence shown here is derived from an EMBL/GenBank/DDBJ whole genome shotgun (WGS) entry which is preliminary data.</text>
</comment>
<protein>
    <submittedName>
        <fullName evidence="1">Uncharacterized protein</fullName>
    </submittedName>
</protein>
<accession>A0ACB9HMX3</accession>
<evidence type="ECO:0000313" key="2">
    <source>
        <dbReference type="Proteomes" id="UP001056120"/>
    </source>
</evidence>
<organism evidence="1 2">
    <name type="scientific">Smallanthus sonchifolius</name>
    <dbReference type="NCBI Taxonomy" id="185202"/>
    <lineage>
        <taxon>Eukaryota</taxon>
        <taxon>Viridiplantae</taxon>
        <taxon>Streptophyta</taxon>
        <taxon>Embryophyta</taxon>
        <taxon>Tracheophyta</taxon>
        <taxon>Spermatophyta</taxon>
        <taxon>Magnoliopsida</taxon>
        <taxon>eudicotyledons</taxon>
        <taxon>Gunneridae</taxon>
        <taxon>Pentapetalae</taxon>
        <taxon>asterids</taxon>
        <taxon>campanulids</taxon>
        <taxon>Asterales</taxon>
        <taxon>Asteraceae</taxon>
        <taxon>Asteroideae</taxon>
        <taxon>Heliantheae alliance</taxon>
        <taxon>Millerieae</taxon>
        <taxon>Smallanthus</taxon>
    </lineage>
</organism>
<dbReference type="EMBL" id="CM042028">
    <property type="protein sequence ID" value="KAI3797259.1"/>
    <property type="molecule type" value="Genomic_DNA"/>
</dbReference>
<proteinExistence type="predicted"/>
<reference evidence="1 2" key="2">
    <citation type="journal article" date="2022" name="Mol. Ecol. Resour.">
        <title>The genomes of chicory, endive, great burdock and yacon provide insights into Asteraceae paleo-polyploidization history and plant inulin production.</title>
        <authorList>
            <person name="Fan W."/>
            <person name="Wang S."/>
            <person name="Wang H."/>
            <person name="Wang A."/>
            <person name="Jiang F."/>
            <person name="Liu H."/>
            <person name="Zhao H."/>
            <person name="Xu D."/>
            <person name="Zhang Y."/>
        </authorList>
    </citation>
    <scope>NUCLEOTIDE SEQUENCE [LARGE SCALE GENOMIC DNA]</scope>
    <source>
        <strain evidence="2">cv. Yunnan</strain>
        <tissue evidence="1">Leaves</tissue>
    </source>
</reference>
<evidence type="ECO:0000313" key="1">
    <source>
        <dbReference type="EMBL" id="KAI3797259.1"/>
    </source>
</evidence>